<keyword evidence="3" id="KW-1185">Reference proteome</keyword>
<accession>A0A445EXS6</accession>
<reference evidence="2 3" key="1">
    <citation type="submission" date="2018-09" db="EMBL/GenBank/DDBJ databases">
        <title>A high-quality reference genome of wild soybean provides a powerful tool to mine soybean genomes.</title>
        <authorList>
            <person name="Xie M."/>
            <person name="Chung C.Y.L."/>
            <person name="Li M.-W."/>
            <person name="Wong F.-L."/>
            <person name="Chan T.-F."/>
            <person name="Lam H.-M."/>
        </authorList>
    </citation>
    <scope>NUCLEOTIDE SEQUENCE [LARGE SCALE GENOMIC DNA]</scope>
    <source>
        <strain evidence="3">cv. W05</strain>
        <tissue evidence="2">Hypocotyl of etiolated seedlings</tissue>
    </source>
</reference>
<sequence length="186" mass="20269">MSYSKTIIYKTALECNYEKQLKTPTAVGSHVSGSERLLESQSHSFSFVQTLAQTVFSSIVPLSLLGFGAGTAVRLLLHHPFSLLHCSELDPSKAKPLGIVSSFTIFVARCLLRSAASRAASAANLAAEARLRPARYPFQLPKQTSISNHIFRLSIEASFCVELMLPYHGATAFALLNSMLLVSRHS</sequence>
<feature type="transmembrane region" description="Helical" evidence="1">
    <location>
        <begin position="55"/>
        <end position="76"/>
    </location>
</feature>
<keyword evidence="1" id="KW-0812">Transmembrane</keyword>
<keyword evidence="1" id="KW-1133">Transmembrane helix</keyword>
<proteinExistence type="predicted"/>
<dbReference type="AlphaFoldDB" id="A0A445EXS6"/>
<keyword evidence="1" id="KW-0472">Membrane</keyword>
<protein>
    <submittedName>
        <fullName evidence="2">Uncharacterized protein</fullName>
    </submittedName>
</protein>
<evidence type="ECO:0000313" key="2">
    <source>
        <dbReference type="EMBL" id="RZB41143.1"/>
    </source>
</evidence>
<gene>
    <name evidence="2" type="ORF">D0Y65_055446</name>
</gene>
<dbReference type="Proteomes" id="UP000289340">
    <property type="component" value="Unassembled WGS sequence"/>
</dbReference>
<organism evidence="2 3">
    <name type="scientific">Glycine soja</name>
    <name type="common">Wild soybean</name>
    <dbReference type="NCBI Taxonomy" id="3848"/>
    <lineage>
        <taxon>Eukaryota</taxon>
        <taxon>Viridiplantae</taxon>
        <taxon>Streptophyta</taxon>
        <taxon>Embryophyta</taxon>
        <taxon>Tracheophyta</taxon>
        <taxon>Spermatophyta</taxon>
        <taxon>Magnoliopsida</taxon>
        <taxon>eudicotyledons</taxon>
        <taxon>Gunneridae</taxon>
        <taxon>Pentapetalae</taxon>
        <taxon>rosids</taxon>
        <taxon>fabids</taxon>
        <taxon>Fabales</taxon>
        <taxon>Fabaceae</taxon>
        <taxon>Papilionoideae</taxon>
        <taxon>50 kb inversion clade</taxon>
        <taxon>NPAAA clade</taxon>
        <taxon>indigoferoid/millettioid clade</taxon>
        <taxon>Phaseoleae</taxon>
        <taxon>Glycine</taxon>
        <taxon>Glycine subgen. Soja</taxon>
    </lineage>
</organism>
<name>A0A445EXS6_GLYSO</name>
<dbReference type="EMBL" id="QZWG01001088">
    <property type="protein sequence ID" value="RZB41143.1"/>
    <property type="molecule type" value="Genomic_DNA"/>
</dbReference>
<comment type="caution">
    <text evidence="2">The sequence shown here is derived from an EMBL/GenBank/DDBJ whole genome shotgun (WGS) entry which is preliminary data.</text>
</comment>
<evidence type="ECO:0000256" key="1">
    <source>
        <dbReference type="SAM" id="Phobius"/>
    </source>
</evidence>
<evidence type="ECO:0000313" key="3">
    <source>
        <dbReference type="Proteomes" id="UP000289340"/>
    </source>
</evidence>